<keyword evidence="6" id="KW-0560">Oxidoreductase</keyword>
<dbReference type="EC" id="1.1.1.169" evidence="3"/>
<evidence type="ECO:0000259" key="9">
    <source>
        <dbReference type="Pfam" id="PF02558"/>
    </source>
</evidence>
<dbReference type="SUPFAM" id="SSF48179">
    <property type="entry name" value="6-phosphogluconate dehydrogenase C-terminal domain-like"/>
    <property type="match status" value="1"/>
</dbReference>
<dbReference type="Gene3D" id="3.40.50.720">
    <property type="entry name" value="NAD(P)-binding Rossmann-like Domain"/>
    <property type="match status" value="1"/>
</dbReference>
<dbReference type="Pfam" id="PF02558">
    <property type="entry name" value="ApbA"/>
    <property type="match status" value="1"/>
</dbReference>
<dbReference type="InterPro" id="IPR008927">
    <property type="entry name" value="6-PGluconate_DH-like_C_sf"/>
</dbReference>
<dbReference type="RefSeq" id="WP_135623907.1">
    <property type="nucleotide sequence ID" value="NZ_RQGD01000034.1"/>
</dbReference>
<evidence type="ECO:0000256" key="2">
    <source>
        <dbReference type="ARBA" id="ARBA00007870"/>
    </source>
</evidence>
<dbReference type="OrthoDB" id="9793586at2"/>
<dbReference type="AlphaFoldDB" id="A0A4R9JYY4"/>
<feature type="domain" description="Ketopantoate reductase N-terminal" evidence="9">
    <location>
        <begin position="10"/>
        <end position="156"/>
    </location>
</feature>
<keyword evidence="12" id="KW-1185">Reference proteome</keyword>
<dbReference type="InterPro" id="IPR036291">
    <property type="entry name" value="NAD(P)-bd_dom_sf"/>
</dbReference>
<dbReference type="InterPro" id="IPR013332">
    <property type="entry name" value="KPR_N"/>
</dbReference>
<evidence type="ECO:0000259" key="10">
    <source>
        <dbReference type="Pfam" id="PF08546"/>
    </source>
</evidence>
<dbReference type="PANTHER" id="PTHR43765:SF2">
    <property type="entry name" value="2-DEHYDROPANTOATE 2-REDUCTASE"/>
    <property type="match status" value="1"/>
</dbReference>
<evidence type="ECO:0000256" key="1">
    <source>
        <dbReference type="ARBA" id="ARBA00004994"/>
    </source>
</evidence>
<dbReference type="EMBL" id="RQGD01000034">
    <property type="protein sequence ID" value="TGL57889.1"/>
    <property type="molecule type" value="Genomic_DNA"/>
</dbReference>
<evidence type="ECO:0000313" key="12">
    <source>
        <dbReference type="Proteomes" id="UP000297693"/>
    </source>
</evidence>
<dbReference type="InterPro" id="IPR013328">
    <property type="entry name" value="6PGD_dom2"/>
</dbReference>
<dbReference type="GO" id="GO:0050661">
    <property type="term" value="F:NADP binding"/>
    <property type="evidence" value="ECO:0007669"/>
    <property type="project" value="TreeGrafter"/>
</dbReference>
<evidence type="ECO:0000256" key="7">
    <source>
        <dbReference type="ARBA" id="ARBA00032024"/>
    </source>
</evidence>
<protein>
    <recommendedName>
        <fullName evidence="4">2-dehydropantoate 2-reductase</fullName>
        <ecNumber evidence="3">1.1.1.169</ecNumber>
    </recommendedName>
    <alternativeName>
        <fullName evidence="7">Ketopantoate reductase</fullName>
    </alternativeName>
</protein>
<comment type="pathway">
    <text evidence="1">Cofactor biosynthesis; (R)-pantothenate biosynthesis; (R)-pantoate from 3-methyl-2-oxobutanoate: step 2/2.</text>
</comment>
<dbReference type="InterPro" id="IPR050838">
    <property type="entry name" value="Ketopantoate_reductase"/>
</dbReference>
<proteinExistence type="inferred from homology"/>
<feature type="domain" description="Ketopantoate reductase C-terminal" evidence="10">
    <location>
        <begin position="182"/>
        <end position="324"/>
    </location>
</feature>
<accession>A0A4R9JYY4</accession>
<sequence>MSSLEKKPKIAIFGLGAISITIARALYKTKTPFTILCRNEERKSDLSKNPIRFQFRTDPIETLPFYDLAETVLDTKQKFDFIFLGAKSKDLQSAVQSMLPFLNSEGKLILIQNGFPEKKVGLSTKQIIGGVVGWNTQKLASGIYFQSNVGALILGGADGTKPSPYFENILGAFIPTILTDNLDGFRWHKLGINCVINGLSASCMLSLGELMLNQNGRSAGIKILTEVRRAMEKSGVTEAVVPGSISICKLGDGKGALPIWLRHLLLMILGFKYYKIRTSMVQDLDHGRLTEIEDLNGETVRISRSLGLTANTNEAVCHRVRALEQKQIQPNVSFLKELNLLS</sequence>
<evidence type="ECO:0000256" key="8">
    <source>
        <dbReference type="ARBA" id="ARBA00048793"/>
    </source>
</evidence>
<dbReference type="GO" id="GO:0008677">
    <property type="term" value="F:2-dehydropantoate 2-reductase activity"/>
    <property type="evidence" value="ECO:0007669"/>
    <property type="project" value="UniProtKB-EC"/>
</dbReference>
<keyword evidence="5" id="KW-0521">NADP</keyword>
<evidence type="ECO:0000256" key="3">
    <source>
        <dbReference type="ARBA" id="ARBA00013014"/>
    </source>
</evidence>
<dbReference type="GO" id="GO:0005737">
    <property type="term" value="C:cytoplasm"/>
    <property type="evidence" value="ECO:0007669"/>
    <property type="project" value="TreeGrafter"/>
</dbReference>
<dbReference type="InterPro" id="IPR013752">
    <property type="entry name" value="KPA_reductase"/>
</dbReference>
<dbReference type="Pfam" id="PF08546">
    <property type="entry name" value="ApbA_C"/>
    <property type="match status" value="1"/>
</dbReference>
<dbReference type="Gene3D" id="1.10.1040.10">
    <property type="entry name" value="N-(1-d-carboxylethyl)-l-norvaline Dehydrogenase, domain 2"/>
    <property type="match status" value="1"/>
</dbReference>
<organism evidence="11 12">
    <name type="scientific">Leptospira ognonensis</name>
    <dbReference type="NCBI Taxonomy" id="2484945"/>
    <lineage>
        <taxon>Bacteria</taxon>
        <taxon>Pseudomonadati</taxon>
        <taxon>Spirochaetota</taxon>
        <taxon>Spirochaetia</taxon>
        <taxon>Leptospirales</taxon>
        <taxon>Leptospiraceae</taxon>
        <taxon>Leptospira</taxon>
    </lineage>
</organism>
<evidence type="ECO:0000313" key="11">
    <source>
        <dbReference type="EMBL" id="TGL57889.1"/>
    </source>
</evidence>
<dbReference type="Proteomes" id="UP000297693">
    <property type="component" value="Unassembled WGS sequence"/>
</dbReference>
<comment type="caution">
    <text evidence="11">The sequence shown here is derived from an EMBL/GenBank/DDBJ whole genome shotgun (WGS) entry which is preliminary data.</text>
</comment>
<dbReference type="PANTHER" id="PTHR43765">
    <property type="entry name" value="2-DEHYDROPANTOATE 2-REDUCTASE-RELATED"/>
    <property type="match status" value="1"/>
</dbReference>
<evidence type="ECO:0000256" key="5">
    <source>
        <dbReference type="ARBA" id="ARBA00022857"/>
    </source>
</evidence>
<comment type="similarity">
    <text evidence="2">Belongs to the ketopantoate reductase family.</text>
</comment>
<comment type="catalytic activity">
    <reaction evidence="8">
        <text>(R)-pantoate + NADP(+) = 2-dehydropantoate + NADPH + H(+)</text>
        <dbReference type="Rhea" id="RHEA:16233"/>
        <dbReference type="ChEBI" id="CHEBI:11561"/>
        <dbReference type="ChEBI" id="CHEBI:15378"/>
        <dbReference type="ChEBI" id="CHEBI:15980"/>
        <dbReference type="ChEBI" id="CHEBI:57783"/>
        <dbReference type="ChEBI" id="CHEBI:58349"/>
        <dbReference type="EC" id="1.1.1.169"/>
    </reaction>
</comment>
<gene>
    <name evidence="11" type="ORF">EHQ58_10805</name>
</gene>
<dbReference type="SUPFAM" id="SSF51735">
    <property type="entry name" value="NAD(P)-binding Rossmann-fold domains"/>
    <property type="match status" value="1"/>
</dbReference>
<evidence type="ECO:0000256" key="4">
    <source>
        <dbReference type="ARBA" id="ARBA00019465"/>
    </source>
</evidence>
<reference evidence="11" key="1">
    <citation type="journal article" date="2019" name="PLoS Negl. Trop. Dis.">
        <title>Revisiting the worldwide diversity of Leptospira species in the environment.</title>
        <authorList>
            <person name="Vincent A.T."/>
            <person name="Schiettekatte O."/>
            <person name="Bourhy P."/>
            <person name="Veyrier F.J."/>
            <person name="Picardeau M."/>
        </authorList>
    </citation>
    <scope>NUCLEOTIDE SEQUENCE [LARGE SCALE GENOMIC DNA]</scope>
    <source>
        <strain evidence="11">201702476</strain>
    </source>
</reference>
<name>A0A4R9JYY4_9LEPT</name>
<evidence type="ECO:0000256" key="6">
    <source>
        <dbReference type="ARBA" id="ARBA00023002"/>
    </source>
</evidence>